<evidence type="ECO:0000256" key="10">
    <source>
        <dbReference type="ARBA" id="ARBA00047056"/>
    </source>
</evidence>
<evidence type="ECO:0000256" key="2">
    <source>
        <dbReference type="ARBA" id="ARBA00022490"/>
    </source>
</evidence>
<evidence type="ECO:0000256" key="5">
    <source>
        <dbReference type="ARBA" id="ARBA00022737"/>
    </source>
</evidence>
<organism evidence="13 14">
    <name type="scientific">Coilia grayii</name>
    <name type="common">Gray's grenadier anchovy</name>
    <dbReference type="NCBI Taxonomy" id="363190"/>
    <lineage>
        <taxon>Eukaryota</taxon>
        <taxon>Metazoa</taxon>
        <taxon>Chordata</taxon>
        <taxon>Craniata</taxon>
        <taxon>Vertebrata</taxon>
        <taxon>Euteleostomi</taxon>
        <taxon>Actinopterygii</taxon>
        <taxon>Neopterygii</taxon>
        <taxon>Teleostei</taxon>
        <taxon>Clupei</taxon>
        <taxon>Clupeiformes</taxon>
        <taxon>Clupeoidei</taxon>
        <taxon>Engraulidae</taxon>
        <taxon>Coilinae</taxon>
        <taxon>Coilia</taxon>
    </lineage>
</organism>
<dbReference type="EMBL" id="JBHFQA010000001">
    <property type="protein sequence ID" value="KAL2103861.1"/>
    <property type="molecule type" value="Genomic_DNA"/>
</dbReference>
<evidence type="ECO:0000256" key="11">
    <source>
        <dbReference type="PROSITE-ProRule" id="PRU00221"/>
    </source>
</evidence>
<feature type="region of interest" description="Disordered" evidence="12">
    <location>
        <begin position="570"/>
        <end position="628"/>
    </location>
</feature>
<comment type="subunit">
    <text evidence="10">Interacts with FTSJ1; the interaction is direct, and required for 2'-O-methylation of position 34 in substrate tRNAs. Interacts with IRS4. Interacts with STK11/LKB1.</text>
</comment>
<keyword evidence="14" id="KW-1185">Reference proteome</keyword>
<evidence type="ECO:0000256" key="8">
    <source>
        <dbReference type="ARBA" id="ARBA00041816"/>
    </source>
</evidence>
<keyword evidence="3 11" id="KW-0853">WD repeat</keyword>
<accession>A0ABD1KXZ3</accession>
<feature type="compositionally biased region" description="Acidic residues" evidence="12">
    <location>
        <begin position="595"/>
        <end position="607"/>
    </location>
</feature>
<feature type="region of interest" description="Disordered" evidence="12">
    <location>
        <begin position="707"/>
        <end position="735"/>
    </location>
</feature>
<dbReference type="SUPFAM" id="SSF50978">
    <property type="entry name" value="WD40 repeat-like"/>
    <property type="match status" value="2"/>
</dbReference>
<dbReference type="InterPro" id="IPR036322">
    <property type="entry name" value="WD40_repeat_dom_sf"/>
</dbReference>
<keyword evidence="4" id="KW-0819">tRNA processing</keyword>
<feature type="compositionally biased region" description="Acidic residues" evidence="12">
    <location>
        <begin position="707"/>
        <end position="721"/>
    </location>
</feature>
<dbReference type="PROSITE" id="PS50294">
    <property type="entry name" value="WD_REPEATS_REGION"/>
    <property type="match status" value="1"/>
</dbReference>
<evidence type="ECO:0000256" key="4">
    <source>
        <dbReference type="ARBA" id="ARBA00022694"/>
    </source>
</evidence>
<feature type="repeat" description="WD" evidence="11">
    <location>
        <begin position="316"/>
        <end position="350"/>
    </location>
</feature>
<dbReference type="Gene3D" id="2.130.10.10">
    <property type="entry name" value="YVTN repeat-like/Quinoprotein amine dehydrogenase"/>
    <property type="match status" value="2"/>
</dbReference>
<feature type="compositionally biased region" description="Basic and acidic residues" evidence="12">
    <location>
        <begin position="608"/>
        <end position="628"/>
    </location>
</feature>
<dbReference type="Proteomes" id="UP001591681">
    <property type="component" value="Unassembled WGS sequence"/>
</dbReference>
<dbReference type="SMART" id="SM00320">
    <property type="entry name" value="WD40"/>
    <property type="match status" value="7"/>
</dbReference>
<dbReference type="PANTHER" id="PTHR14344">
    <property type="entry name" value="WD REPEAT PROTEIN"/>
    <property type="match status" value="1"/>
</dbReference>
<dbReference type="GO" id="GO:0008033">
    <property type="term" value="P:tRNA processing"/>
    <property type="evidence" value="ECO:0007669"/>
    <property type="project" value="UniProtKB-KW"/>
</dbReference>
<comment type="similarity">
    <text evidence="6">Belongs to the WD repeat WDR6 family.</text>
</comment>
<keyword evidence="2" id="KW-0963">Cytoplasm</keyword>
<keyword evidence="5" id="KW-0677">Repeat</keyword>
<dbReference type="InterPro" id="IPR015943">
    <property type="entry name" value="WD40/YVTN_repeat-like_dom_sf"/>
</dbReference>
<comment type="function">
    <text evidence="9">Together with methyltransferase FTSJ1, methylates the 2'-O-ribose of nucleotides at position 34 of the tRNA anticodon loop of substrate tRNAs. Required for the correct positioning of the substrate tRNA for methylation. Required to suppress amino acid starvation-induced autophagy. Enhances the STK11/LKB1-induced cell growth suppression activity.</text>
</comment>
<evidence type="ECO:0000256" key="6">
    <source>
        <dbReference type="ARBA" id="ARBA00038255"/>
    </source>
</evidence>
<evidence type="ECO:0000256" key="7">
    <source>
        <dbReference type="ARBA" id="ARBA00040154"/>
    </source>
</evidence>
<evidence type="ECO:0000313" key="14">
    <source>
        <dbReference type="Proteomes" id="UP001591681"/>
    </source>
</evidence>
<dbReference type="Pfam" id="PF00400">
    <property type="entry name" value="WD40"/>
    <property type="match status" value="4"/>
</dbReference>
<feature type="compositionally biased region" description="Basic and acidic residues" evidence="12">
    <location>
        <begin position="726"/>
        <end position="735"/>
    </location>
</feature>
<dbReference type="GO" id="GO:0005737">
    <property type="term" value="C:cytoplasm"/>
    <property type="evidence" value="ECO:0007669"/>
    <property type="project" value="UniProtKB-SubCell"/>
</dbReference>
<dbReference type="PANTHER" id="PTHR14344:SF3">
    <property type="entry name" value="WD REPEAT-CONTAINING PROTEIN 6"/>
    <property type="match status" value="1"/>
</dbReference>
<evidence type="ECO:0000256" key="9">
    <source>
        <dbReference type="ARBA" id="ARBA00045751"/>
    </source>
</evidence>
<name>A0ABD1KXZ3_9TELE</name>
<evidence type="ECO:0000256" key="12">
    <source>
        <dbReference type="SAM" id="MobiDB-lite"/>
    </source>
</evidence>
<feature type="repeat" description="WD" evidence="11">
    <location>
        <begin position="214"/>
        <end position="247"/>
    </location>
</feature>
<feature type="compositionally biased region" description="Basic and acidic residues" evidence="12">
    <location>
        <begin position="576"/>
        <end position="587"/>
    </location>
</feature>
<proteinExistence type="inferred from homology"/>
<dbReference type="AlphaFoldDB" id="A0ABD1KXZ3"/>
<evidence type="ECO:0000256" key="3">
    <source>
        <dbReference type="ARBA" id="ARBA00022574"/>
    </source>
</evidence>
<reference evidence="13 14" key="1">
    <citation type="submission" date="2024-09" db="EMBL/GenBank/DDBJ databases">
        <title>A chromosome-level genome assembly of Gray's grenadier anchovy, Coilia grayii.</title>
        <authorList>
            <person name="Fu Z."/>
        </authorList>
    </citation>
    <scope>NUCLEOTIDE SEQUENCE [LARGE SCALE GENOMIC DNA]</scope>
    <source>
        <strain evidence="13">G4</strain>
        <tissue evidence="13">Muscle</tissue>
    </source>
</reference>
<comment type="caution">
    <text evidence="13">The sequence shown here is derived from an EMBL/GenBank/DDBJ whole genome shotgun (WGS) entry which is preliminary data.</text>
</comment>
<protein>
    <recommendedName>
        <fullName evidence="7">tRNA (34-2'-O)-methyltransferase regulator WDR6</fullName>
    </recommendedName>
    <alternativeName>
        <fullName evidence="8">WD repeat-containing protein 6</fullName>
    </alternativeName>
</protein>
<gene>
    <name evidence="13" type="ORF">ACEWY4_000729</name>
</gene>
<dbReference type="InterPro" id="IPR001680">
    <property type="entry name" value="WD40_rpt"/>
</dbReference>
<evidence type="ECO:0000256" key="1">
    <source>
        <dbReference type="ARBA" id="ARBA00004496"/>
    </source>
</evidence>
<comment type="subcellular location">
    <subcellularLocation>
        <location evidence="1">Cytoplasm</location>
    </subcellularLocation>
</comment>
<sequence length="1272" mass="136033">MATEERGHVVVSTALVAPITALEFMGEDYLLTAEGPVLSVYSLHAQPKLCGSLSVLQNYRIHGLRPRPLSDCGAEKHHDGAPSGVWDEGAELAVFGGKGLRLATLTAQSGTLQLSGPLMELPDWLLDAQWLGERPSSLLGVVLAHNTALLLEAKSGSIVCLRSCQEVCLLYSGLLIGSLWDSAVLVGGTVFNQLVLWRPGMGTQDRPASVERRLLGHSGVIFSLAYQPQAGLLASASDDRSVRVWSVGALGGAGGCGGGQLETACQRVLYGHQARVFCVRLAQTGVFSAGEDGACVVWGEDGRVERRFKGHRAGGVRALAVSEKQSWVATGGADGGVRVWRASRGQGEMESPSREDGEVVEGVVDLEFRGEGSPKAVCLVEGGTGAGGEEVEEVGVLVCTDRGRVYLRQGQDWRCVWEGDSDFQSYCVMEAVCVRGRGCVCAVGNLSGRVCVFSLAHPERSVVLSAGAGKVHSLQWVWPGQGQDVCLLASGAEGRVYRWQVGVDDADEEEVGITLTFRQLRPFLLPPCAKRWLTAAVTLAHANSTREDSISRDSTVWVCGDRRGSLLLYHEQQTSGEKHSGVREWRGPGKQTTDDSNDSDEITEEPEEIKSSGKETGDAGERGHDAGKDPLEPACVLFGLHGKQGVTSVYERDGVCYSTGRDGFVRLLLVRGDTLTVQRAQRAAKGMEWLERVLFLQERVEGGDCIEETGSVEDGEGEEGGMEGVNRGREGGRHTEGRVPAEARFAVVGFRASSFVVWDPLRQETLLSVPCGGGHRSWGYRLPPPPLSERDAHTHCAGGGLLVFIKQGGVLARYPPTSHAGSVAMAAGRTLREGLHGRGVGCVCRLGVLGRWQVLATGGEDTCVSVLAVHSQTGALRVLSVITDHISSVRALTALRRDGVHSSSSSSLSSSSSSSSSSDISCLLFSAGGRAQLQCYRLLIGWDGEGGQPTCQVSQIASHRLDEQWERKKNRHKTVKMDPETRYMSVCVVHDGPDRVLLALACSDGAVRLVGVSEQAAKVELLWECHYHQRCVLSVATHRLQSPSAQWCVLVLSAATDGRVCVWDWTSVLALDGGQSWEGPTAPCLTVPVHQSGVNSLSVWEEPGAGSEKERLLSLATGGDDGQLSVLLLKATFPQCQPEGAPLVSLELLSHWSEPLAHAAPLTALQVIDRSLIVSASPDQRVCVWSVGRDGSAGLRRLATAFTHTADGAGLQVWPRGREGAGAWAALCGQGLQLFRITPRGHDEEIDGQRDTDSKKLQERLKVALTTNGTLG</sequence>
<evidence type="ECO:0000313" key="13">
    <source>
        <dbReference type="EMBL" id="KAL2103861.1"/>
    </source>
</evidence>
<dbReference type="PROSITE" id="PS50082">
    <property type="entry name" value="WD_REPEATS_2"/>
    <property type="match status" value="2"/>
</dbReference>
<dbReference type="InterPro" id="IPR051973">
    <property type="entry name" value="tRNA_Anticodon_Mtase-Reg"/>
</dbReference>